<dbReference type="AlphaFoldDB" id="A3ZMN9"/>
<dbReference type="EMBL" id="AANZ01000002">
    <property type="protein sequence ID" value="EAQ82212.1"/>
    <property type="molecule type" value="Genomic_DNA"/>
</dbReference>
<dbReference type="RefSeq" id="WP_002650054.1">
    <property type="nucleotide sequence ID" value="NZ_AANZ01000002.1"/>
</dbReference>
<protein>
    <recommendedName>
        <fullName evidence="3">Lipoprotein</fullName>
    </recommendedName>
</protein>
<comment type="caution">
    <text evidence="1">The sequence shown here is derived from an EMBL/GenBank/DDBJ whole genome shotgun (WGS) entry which is preliminary data.</text>
</comment>
<sequence length="137" mass="14636">MAWVIYRITAMLGVVLMVVGCQVQSGPVTYPVSGMVTYQGKPLEKGRISFIPDTKEIGSGPTCACEIIAGKFDGKSTAGVKKIEIYGSWKTGRMMTMDDGSGQVAEIASIPGKYNELSQIKVELLPQANAGLAFDLQ</sequence>
<name>A3ZMN9_9BACT</name>
<proteinExistence type="predicted"/>
<dbReference type="Proteomes" id="UP000004358">
    <property type="component" value="Unassembled WGS sequence"/>
</dbReference>
<gene>
    <name evidence="1" type="ORF">DSM3645_00820</name>
</gene>
<organism evidence="1 2">
    <name type="scientific">Blastopirellula marina DSM 3645</name>
    <dbReference type="NCBI Taxonomy" id="314230"/>
    <lineage>
        <taxon>Bacteria</taxon>
        <taxon>Pseudomonadati</taxon>
        <taxon>Planctomycetota</taxon>
        <taxon>Planctomycetia</taxon>
        <taxon>Pirellulales</taxon>
        <taxon>Pirellulaceae</taxon>
        <taxon>Blastopirellula</taxon>
    </lineage>
</organism>
<dbReference type="PROSITE" id="PS51257">
    <property type="entry name" value="PROKAR_LIPOPROTEIN"/>
    <property type="match status" value="1"/>
</dbReference>
<evidence type="ECO:0000313" key="1">
    <source>
        <dbReference type="EMBL" id="EAQ82212.1"/>
    </source>
</evidence>
<evidence type="ECO:0000313" key="2">
    <source>
        <dbReference type="Proteomes" id="UP000004358"/>
    </source>
</evidence>
<dbReference type="STRING" id="314230.DSM3645_00820"/>
<reference evidence="1 2" key="1">
    <citation type="submission" date="2006-02" db="EMBL/GenBank/DDBJ databases">
        <authorList>
            <person name="Amann R."/>
            <person name="Ferriera S."/>
            <person name="Johnson J."/>
            <person name="Kravitz S."/>
            <person name="Halpern A."/>
            <person name="Remington K."/>
            <person name="Beeson K."/>
            <person name="Tran B."/>
            <person name="Rogers Y.-H."/>
            <person name="Friedman R."/>
            <person name="Venter J.C."/>
        </authorList>
    </citation>
    <scope>NUCLEOTIDE SEQUENCE [LARGE SCALE GENOMIC DNA]</scope>
    <source>
        <strain evidence="1 2">DSM 3645</strain>
    </source>
</reference>
<dbReference type="OrthoDB" id="287100at2"/>
<dbReference type="HOGENOM" id="CLU_113730_3_1_0"/>
<evidence type="ECO:0008006" key="3">
    <source>
        <dbReference type="Google" id="ProtNLM"/>
    </source>
</evidence>
<accession>A3ZMN9</accession>